<dbReference type="EMBL" id="BAAAKJ010000186">
    <property type="protein sequence ID" value="GAA1397066.1"/>
    <property type="molecule type" value="Genomic_DNA"/>
</dbReference>
<keyword evidence="1" id="KW-1133">Transmembrane helix</keyword>
<keyword evidence="3" id="KW-1185">Reference proteome</keyword>
<evidence type="ECO:0000256" key="1">
    <source>
        <dbReference type="SAM" id="Phobius"/>
    </source>
</evidence>
<feature type="transmembrane region" description="Helical" evidence="1">
    <location>
        <begin position="12"/>
        <end position="29"/>
    </location>
</feature>
<evidence type="ECO:0000313" key="3">
    <source>
        <dbReference type="Proteomes" id="UP001499863"/>
    </source>
</evidence>
<keyword evidence="1" id="KW-0472">Membrane</keyword>
<dbReference type="Proteomes" id="UP001499863">
    <property type="component" value="Unassembled WGS sequence"/>
</dbReference>
<protein>
    <submittedName>
        <fullName evidence="2">Uncharacterized protein</fullName>
    </submittedName>
</protein>
<accession>A0ABP4IRD5</accession>
<comment type="caution">
    <text evidence="2">The sequence shown here is derived from an EMBL/GenBank/DDBJ whole genome shotgun (WGS) entry which is preliminary data.</text>
</comment>
<sequence>MEKIFPTEKLSATLMYPFTGLAAGTPVLVRKLMAPWRERRAETAGLKAKQDQIAALAAEAAEATFARKLAGEPDAAKRAAMLQAWEAAQVTARQIELERAKADRKAKRGKLGDAAGAAALMLIVGGPLIWSLVGPWVRPGIGLVIGGWWIAALIHAPTPVKASKPDTEEDVDEDFDDLAPGAATEADQEQPEPSSSALSSDQLVATIERMVAIRAQADGGAGKVHLSEVLESLQRHGLYPGLDGRDFGALARAAGLPVERGLRVKGRGVSVGLTAAAMKAHLGHTPRLPPEAVADNTPAAA</sequence>
<dbReference type="RefSeq" id="WP_344335870.1">
    <property type="nucleotide sequence ID" value="NZ_BAAAKJ010000186.1"/>
</dbReference>
<proteinExistence type="predicted"/>
<keyword evidence="1" id="KW-0812">Transmembrane</keyword>
<evidence type="ECO:0000313" key="2">
    <source>
        <dbReference type="EMBL" id="GAA1397066.1"/>
    </source>
</evidence>
<feature type="transmembrane region" description="Helical" evidence="1">
    <location>
        <begin position="111"/>
        <end position="130"/>
    </location>
</feature>
<name>A0ABP4IRD5_9ACTN</name>
<reference evidence="3" key="1">
    <citation type="journal article" date="2019" name="Int. J. Syst. Evol. Microbiol.">
        <title>The Global Catalogue of Microorganisms (GCM) 10K type strain sequencing project: providing services to taxonomists for standard genome sequencing and annotation.</title>
        <authorList>
            <consortium name="The Broad Institute Genomics Platform"/>
            <consortium name="The Broad Institute Genome Sequencing Center for Infectious Disease"/>
            <person name="Wu L."/>
            <person name="Ma J."/>
        </authorList>
    </citation>
    <scope>NUCLEOTIDE SEQUENCE [LARGE SCALE GENOMIC DNA]</scope>
    <source>
        <strain evidence="3">JCM 12393</strain>
    </source>
</reference>
<gene>
    <name evidence="2" type="ORF">GCM10009639_33950</name>
</gene>
<organism evidence="2 3">
    <name type="scientific">Kitasatospora putterlickiae</name>
    <dbReference type="NCBI Taxonomy" id="221725"/>
    <lineage>
        <taxon>Bacteria</taxon>
        <taxon>Bacillati</taxon>
        <taxon>Actinomycetota</taxon>
        <taxon>Actinomycetes</taxon>
        <taxon>Kitasatosporales</taxon>
        <taxon>Streptomycetaceae</taxon>
        <taxon>Kitasatospora</taxon>
    </lineage>
</organism>